<dbReference type="RefSeq" id="WP_104506401.1">
    <property type="nucleotide sequence ID" value="NZ_JACIGC010000033.1"/>
</dbReference>
<protein>
    <submittedName>
        <fullName evidence="1">Chemotaxis protein</fullName>
    </submittedName>
</protein>
<dbReference type="Proteomes" id="UP000239089">
    <property type="component" value="Unassembled WGS sequence"/>
</dbReference>
<dbReference type="CDD" id="cd00130">
    <property type="entry name" value="PAS"/>
    <property type="match status" value="1"/>
</dbReference>
<dbReference type="GO" id="GO:0006355">
    <property type="term" value="P:regulation of DNA-templated transcription"/>
    <property type="evidence" value="ECO:0007669"/>
    <property type="project" value="InterPro"/>
</dbReference>
<dbReference type="OrthoDB" id="266313at2"/>
<dbReference type="SUPFAM" id="SSF55785">
    <property type="entry name" value="PYP-like sensor domain (PAS domain)"/>
    <property type="match status" value="1"/>
</dbReference>
<dbReference type="InterPro" id="IPR013767">
    <property type="entry name" value="PAS_fold"/>
</dbReference>
<keyword evidence="2" id="KW-1185">Reference proteome</keyword>
<accession>A0A2S6NER5</accession>
<dbReference type="AlphaFoldDB" id="A0A2S6NER5"/>
<dbReference type="EMBL" id="NHSJ01000029">
    <property type="protein sequence ID" value="PPQ33106.1"/>
    <property type="molecule type" value="Genomic_DNA"/>
</dbReference>
<dbReference type="NCBIfam" id="TIGR00229">
    <property type="entry name" value="sensory_box"/>
    <property type="match status" value="1"/>
</dbReference>
<dbReference type="Pfam" id="PF00989">
    <property type="entry name" value="PAS"/>
    <property type="match status" value="1"/>
</dbReference>
<evidence type="ECO:0000313" key="2">
    <source>
        <dbReference type="Proteomes" id="UP000239089"/>
    </source>
</evidence>
<evidence type="ECO:0000313" key="1">
    <source>
        <dbReference type="EMBL" id="PPQ33106.1"/>
    </source>
</evidence>
<dbReference type="PROSITE" id="PS50112">
    <property type="entry name" value="PAS"/>
    <property type="match status" value="1"/>
</dbReference>
<comment type="caution">
    <text evidence="1">The sequence shown here is derived from an EMBL/GenBank/DDBJ whole genome shotgun (WGS) entry which is preliminary data.</text>
</comment>
<dbReference type="InterPro" id="IPR000014">
    <property type="entry name" value="PAS"/>
</dbReference>
<dbReference type="InterPro" id="IPR035965">
    <property type="entry name" value="PAS-like_dom_sf"/>
</dbReference>
<reference evidence="1 2" key="1">
    <citation type="journal article" date="2018" name="Arch. Microbiol.">
        <title>New insights into the metabolic potential of the phototrophic purple bacterium Rhodopila globiformis DSM 161(T) from its draft genome sequence and evidence for a vanadium-dependent nitrogenase.</title>
        <authorList>
            <person name="Imhoff J.F."/>
            <person name="Rahn T."/>
            <person name="Kunzel S."/>
            <person name="Neulinger S.C."/>
        </authorList>
    </citation>
    <scope>NUCLEOTIDE SEQUENCE [LARGE SCALE GENOMIC DNA]</scope>
    <source>
        <strain evidence="1 2">DSM 16996</strain>
    </source>
</reference>
<sequence length="174" mass="19990">MKTETIPTNREVFFDRDHFIVSKTDLKGRITYVNRAFCAIANYSEKELIGAPHSIVRHPDMPRAVFKFMWDRILEGHEVFAYVKNMTKSGDHYWVFAHVTPSCDAAGNFLGFHSNRRTPDRRVLGETIIPLYEALRRTEAAPANAKDGLVASYRQFSDIVQSKARSYDELVFSL</sequence>
<gene>
    <name evidence="1" type="ORF">CCR94_02995</name>
</gene>
<organism evidence="1 2">
    <name type="scientific">Rhodoblastus sphagnicola</name>
    <dbReference type="NCBI Taxonomy" id="333368"/>
    <lineage>
        <taxon>Bacteria</taxon>
        <taxon>Pseudomonadati</taxon>
        <taxon>Pseudomonadota</taxon>
        <taxon>Alphaproteobacteria</taxon>
        <taxon>Hyphomicrobiales</taxon>
        <taxon>Rhodoblastaceae</taxon>
        <taxon>Rhodoblastus</taxon>
    </lineage>
</organism>
<dbReference type="SMART" id="SM00091">
    <property type="entry name" value="PAS"/>
    <property type="match status" value="1"/>
</dbReference>
<proteinExistence type="predicted"/>
<dbReference type="Gene3D" id="3.30.450.20">
    <property type="entry name" value="PAS domain"/>
    <property type="match status" value="1"/>
</dbReference>
<name>A0A2S6NER5_9HYPH</name>